<dbReference type="PANTHER" id="PTHR37017">
    <property type="entry name" value="AB HYDROLASE-1 DOMAIN-CONTAINING PROTEIN-RELATED"/>
    <property type="match status" value="1"/>
</dbReference>
<dbReference type="AlphaFoldDB" id="A0A6A5UAF1"/>
<dbReference type="InterPro" id="IPR052897">
    <property type="entry name" value="Sec-Metab_Biosynth_Hydrolase"/>
</dbReference>
<gene>
    <name evidence="2" type="ORF">CC80DRAFT_489056</name>
</gene>
<evidence type="ECO:0000313" key="2">
    <source>
        <dbReference type="EMBL" id="KAF1960812.1"/>
    </source>
</evidence>
<keyword evidence="3" id="KW-1185">Reference proteome</keyword>
<dbReference type="OrthoDB" id="1263307at2759"/>
<name>A0A6A5UAF1_9PLEO</name>
<organism evidence="2 3">
    <name type="scientific">Byssothecium circinans</name>
    <dbReference type="NCBI Taxonomy" id="147558"/>
    <lineage>
        <taxon>Eukaryota</taxon>
        <taxon>Fungi</taxon>
        <taxon>Dikarya</taxon>
        <taxon>Ascomycota</taxon>
        <taxon>Pezizomycotina</taxon>
        <taxon>Dothideomycetes</taxon>
        <taxon>Pleosporomycetidae</taxon>
        <taxon>Pleosporales</taxon>
        <taxon>Massarineae</taxon>
        <taxon>Massarinaceae</taxon>
        <taxon>Byssothecium</taxon>
    </lineage>
</organism>
<dbReference type="GO" id="GO:0016787">
    <property type="term" value="F:hydrolase activity"/>
    <property type="evidence" value="ECO:0007669"/>
    <property type="project" value="UniProtKB-KW"/>
</dbReference>
<dbReference type="PANTHER" id="PTHR37017:SF13">
    <property type="entry name" value="AB HYDROLASE-1 DOMAIN-CONTAINING PROTEIN"/>
    <property type="match status" value="1"/>
</dbReference>
<keyword evidence="2" id="KW-0378">Hydrolase</keyword>
<feature type="domain" description="AB hydrolase-1" evidence="1">
    <location>
        <begin position="11"/>
        <end position="255"/>
    </location>
</feature>
<evidence type="ECO:0000313" key="3">
    <source>
        <dbReference type="Proteomes" id="UP000800035"/>
    </source>
</evidence>
<dbReference type="Pfam" id="PF12697">
    <property type="entry name" value="Abhydrolase_6"/>
    <property type="match status" value="1"/>
</dbReference>
<evidence type="ECO:0000259" key="1">
    <source>
        <dbReference type="Pfam" id="PF12697"/>
    </source>
</evidence>
<dbReference type="EMBL" id="ML976982">
    <property type="protein sequence ID" value="KAF1960812.1"/>
    <property type="molecule type" value="Genomic_DNA"/>
</dbReference>
<proteinExistence type="predicted"/>
<protein>
    <submittedName>
        <fullName evidence="2">Alpha/beta-hydrolase</fullName>
    </submittedName>
</protein>
<sequence length="267" mass="28480">MSTTTTAKPTILLIPGSFSTGTVYDSLATALSLHPSAPPLQILTLPTVGKRPGELPTMYTDAAFINAAARALADEGKEIILMAHSYGGVPASEALKGITKKEREREGKRGGVVRVAYMTALVPEVGGNATRVLDVEGGIETPDYLGVDEDGWLYHADPERIASIVFSALPADQAREAGKFFVQHSGPSFANELTHAGYKDVPASYLFCEEDLCVVPAVQQRGIDNIEKASGRKVDVTRIATDHVPHLSKPEGTVEWLVGLAEKGGRE</sequence>
<reference evidence="2" key="1">
    <citation type="journal article" date="2020" name="Stud. Mycol.">
        <title>101 Dothideomycetes genomes: a test case for predicting lifestyles and emergence of pathogens.</title>
        <authorList>
            <person name="Haridas S."/>
            <person name="Albert R."/>
            <person name="Binder M."/>
            <person name="Bloem J."/>
            <person name="Labutti K."/>
            <person name="Salamov A."/>
            <person name="Andreopoulos B."/>
            <person name="Baker S."/>
            <person name="Barry K."/>
            <person name="Bills G."/>
            <person name="Bluhm B."/>
            <person name="Cannon C."/>
            <person name="Castanera R."/>
            <person name="Culley D."/>
            <person name="Daum C."/>
            <person name="Ezra D."/>
            <person name="Gonzalez J."/>
            <person name="Henrissat B."/>
            <person name="Kuo A."/>
            <person name="Liang C."/>
            <person name="Lipzen A."/>
            <person name="Lutzoni F."/>
            <person name="Magnuson J."/>
            <person name="Mondo S."/>
            <person name="Nolan M."/>
            <person name="Ohm R."/>
            <person name="Pangilinan J."/>
            <person name="Park H.-J."/>
            <person name="Ramirez L."/>
            <person name="Alfaro M."/>
            <person name="Sun H."/>
            <person name="Tritt A."/>
            <person name="Yoshinaga Y."/>
            <person name="Zwiers L.-H."/>
            <person name="Turgeon B."/>
            <person name="Goodwin S."/>
            <person name="Spatafora J."/>
            <person name="Crous P."/>
            <person name="Grigoriev I."/>
        </authorList>
    </citation>
    <scope>NUCLEOTIDE SEQUENCE</scope>
    <source>
        <strain evidence="2">CBS 675.92</strain>
    </source>
</reference>
<dbReference type="SUPFAM" id="SSF53474">
    <property type="entry name" value="alpha/beta-Hydrolases"/>
    <property type="match status" value="1"/>
</dbReference>
<dbReference type="Gene3D" id="3.40.50.1820">
    <property type="entry name" value="alpha/beta hydrolase"/>
    <property type="match status" value="1"/>
</dbReference>
<dbReference type="Proteomes" id="UP000800035">
    <property type="component" value="Unassembled WGS sequence"/>
</dbReference>
<dbReference type="InterPro" id="IPR029058">
    <property type="entry name" value="AB_hydrolase_fold"/>
</dbReference>
<accession>A0A6A5UAF1</accession>
<dbReference type="InterPro" id="IPR000073">
    <property type="entry name" value="AB_hydrolase_1"/>
</dbReference>